<feature type="modified residue" description="Phosphohistidine" evidence="7">
    <location>
        <position position="1057"/>
    </location>
</feature>
<dbReference type="PANTHER" id="PTHR43395:SF8">
    <property type="entry name" value="HISTIDINE KINASE"/>
    <property type="match status" value="1"/>
</dbReference>
<dbReference type="InterPro" id="IPR004105">
    <property type="entry name" value="CheA-like_dim"/>
</dbReference>
<evidence type="ECO:0000256" key="9">
    <source>
        <dbReference type="SAM" id="Coils"/>
    </source>
</evidence>
<dbReference type="InterPro" id="IPR008207">
    <property type="entry name" value="Sig_transdc_His_kin_Hpt_dom"/>
</dbReference>
<accession>A0ABV0G677</accession>
<feature type="domain" description="Histidine kinase" evidence="11">
    <location>
        <begin position="1558"/>
        <end position="1795"/>
    </location>
</feature>
<feature type="region of interest" description="Disordered" evidence="10">
    <location>
        <begin position="1223"/>
        <end position="1273"/>
    </location>
</feature>
<dbReference type="PANTHER" id="PTHR43395">
    <property type="entry name" value="SENSOR HISTIDINE KINASE CHEA"/>
    <property type="match status" value="1"/>
</dbReference>
<dbReference type="SMART" id="SM01231">
    <property type="entry name" value="H-kinase_dim"/>
    <property type="match status" value="1"/>
</dbReference>
<evidence type="ECO:0000256" key="10">
    <source>
        <dbReference type="SAM" id="MobiDB-lite"/>
    </source>
</evidence>
<dbReference type="InterPro" id="IPR002545">
    <property type="entry name" value="CheW-lke_dom"/>
</dbReference>
<dbReference type="PROSITE" id="PS50894">
    <property type="entry name" value="HPT"/>
    <property type="match status" value="3"/>
</dbReference>
<dbReference type="SUPFAM" id="SSF50341">
    <property type="entry name" value="CheW-like"/>
    <property type="match status" value="1"/>
</dbReference>
<keyword evidence="16" id="KW-1185">Reference proteome</keyword>
<feature type="region of interest" description="Disordered" evidence="10">
    <location>
        <begin position="1374"/>
        <end position="1394"/>
    </location>
</feature>
<evidence type="ECO:0000256" key="1">
    <source>
        <dbReference type="ARBA" id="ARBA00000085"/>
    </source>
</evidence>
<dbReference type="Gene3D" id="2.30.30.40">
    <property type="entry name" value="SH3 Domains"/>
    <property type="match status" value="1"/>
</dbReference>
<dbReference type="CDD" id="cd00088">
    <property type="entry name" value="HPT"/>
    <property type="match status" value="2"/>
</dbReference>
<name>A0ABV0G677_9BURK</name>
<dbReference type="InterPro" id="IPR004358">
    <property type="entry name" value="Sig_transdc_His_kin-like_C"/>
</dbReference>
<dbReference type="EC" id="2.7.13.3" evidence="2"/>
<dbReference type="SMART" id="SM00387">
    <property type="entry name" value="HATPase_c"/>
    <property type="match status" value="1"/>
</dbReference>
<dbReference type="Pfam" id="PF01627">
    <property type="entry name" value="Hpt"/>
    <property type="match status" value="3"/>
</dbReference>
<dbReference type="InterPro" id="IPR058661">
    <property type="entry name" value="FimL_2nd"/>
</dbReference>
<dbReference type="InterPro" id="IPR036641">
    <property type="entry name" value="HPT_dom_sf"/>
</dbReference>
<evidence type="ECO:0000256" key="2">
    <source>
        <dbReference type="ARBA" id="ARBA00012438"/>
    </source>
</evidence>
<dbReference type="SUPFAM" id="SSF47226">
    <property type="entry name" value="Histidine-containing phosphotransfer domain, HPT domain"/>
    <property type="match status" value="4"/>
</dbReference>
<keyword evidence="5" id="KW-0418">Kinase</keyword>
<dbReference type="PROSITE" id="PS50110">
    <property type="entry name" value="RESPONSE_REGULATORY"/>
    <property type="match status" value="1"/>
</dbReference>
<feature type="modified residue" description="4-aspartylphosphate" evidence="8">
    <location>
        <position position="2007"/>
    </location>
</feature>
<dbReference type="InterPro" id="IPR005467">
    <property type="entry name" value="His_kinase_dom"/>
</dbReference>
<organism evidence="15 16">
    <name type="scientific">Roseateles paludis</name>
    <dbReference type="NCBI Taxonomy" id="3145238"/>
    <lineage>
        <taxon>Bacteria</taxon>
        <taxon>Pseudomonadati</taxon>
        <taxon>Pseudomonadota</taxon>
        <taxon>Betaproteobacteria</taxon>
        <taxon>Burkholderiales</taxon>
        <taxon>Sphaerotilaceae</taxon>
        <taxon>Roseateles</taxon>
    </lineage>
</organism>
<dbReference type="InterPro" id="IPR011006">
    <property type="entry name" value="CheY-like_superfamily"/>
</dbReference>
<dbReference type="InterPro" id="IPR036890">
    <property type="entry name" value="HATPase_C_sf"/>
</dbReference>
<proteinExistence type="predicted"/>
<dbReference type="SMART" id="SM00260">
    <property type="entry name" value="CheW"/>
    <property type="match status" value="1"/>
</dbReference>
<dbReference type="PROSITE" id="PS50851">
    <property type="entry name" value="CHEW"/>
    <property type="match status" value="1"/>
</dbReference>
<evidence type="ECO:0000313" key="15">
    <source>
        <dbReference type="EMBL" id="MEO3693229.1"/>
    </source>
</evidence>
<evidence type="ECO:0000313" key="16">
    <source>
        <dbReference type="Proteomes" id="UP001495147"/>
    </source>
</evidence>
<comment type="catalytic activity">
    <reaction evidence="1">
        <text>ATP + protein L-histidine = ADP + protein N-phospho-L-histidine.</text>
        <dbReference type="EC" id="2.7.13.3"/>
    </reaction>
</comment>
<evidence type="ECO:0000256" key="5">
    <source>
        <dbReference type="ARBA" id="ARBA00022777"/>
    </source>
</evidence>
<evidence type="ECO:0000256" key="8">
    <source>
        <dbReference type="PROSITE-ProRule" id="PRU00169"/>
    </source>
</evidence>
<feature type="domain" description="HPt" evidence="14">
    <location>
        <begin position="656"/>
        <end position="761"/>
    </location>
</feature>
<evidence type="ECO:0000256" key="4">
    <source>
        <dbReference type="ARBA" id="ARBA00022679"/>
    </source>
</evidence>
<dbReference type="Proteomes" id="UP001495147">
    <property type="component" value="Unassembled WGS sequence"/>
</dbReference>
<evidence type="ECO:0000259" key="14">
    <source>
        <dbReference type="PROSITE" id="PS50894"/>
    </source>
</evidence>
<feature type="compositionally biased region" description="Low complexity" evidence="10">
    <location>
        <begin position="1228"/>
        <end position="1237"/>
    </location>
</feature>
<keyword evidence="4" id="KW-0808">Transferase</keyword>
<dbReference type="SUPFAM" id="SSF55874">
    <property type="entry name" value="ATPase domain of HSP90 chaperone/DNA topoisomerase II/histidine kinase"/>
    <property type="match status" value="1"/>
</dbReference>
<dbReference type="Gene3D" id="1.20.120.160">
    <property type="entry name" value="HPT domain"/>
    <property type="match status" value="3"/>
</dbReference>
<dbReference type="EMBL" id="JBDPZD010000006">
    <property type="protein sequence ID" value="MEO3693229.1"/>
    <property type="molecule type" value="Genomic_DNA"/>
</dbReference>
<dbReference type="PRINTS" id="PR00344">
    <property type="entry name" value="BCTRLSENSOR"/>
</dbReference>
<evidence type="ECO:0000259" key="13">
    <source>
        <dbReference type="PROSITE" id="PS50851"/>
    </source>
</evidence>
<feature type="domain" description="CheW-like" evidence="13">
    <location>
        <begin position="1797"/>
        <end position="1932"/>
    </location>
</feature>
<dbReference type="Gene3D" id="3.40.50.2300">
    <property type="match status" value="1"/>
</dbReference>
<sequence length="2083" mass="223103">MDQLSRDQDQQADLSPLAWVQDELRRSLESVHKTLRRLIRDADVSRTGFDASQPSVPLQQAAAQLHQVVGVLSLVGLPAGATVLRASEATVQRLAQNPLEVDLRHVEAIERADFALMSYVARLLAGTKTSPLLLFPVYRELQQLNGVTRIHPADLWTHEWVWREIPLEADVLPRSPEAVRAPFEAALLRQMRTPMPSHAANLSNLCAGLAASINPSNARTLWQLAGAFFEGQALRLLPVDDYMKRLGSRLLHELRSVVQGQPEASERLAHDLLFFCAQAKVAQGGCPRLLAVHEAWRLADEDVGNYDDSSLGRVDPAWVAQAKRRVLAAKESWSAAAEGDAHRLASLDEQFAALGESLTRLFPSGDVLAQTLQRAVVSTLRSGQPPSPALAMEVATSVLYIEAALDDAAFDQADQADRVRRLARRVDAVGHNQPPEPLEDWMEELYRRVSDRQTLGSVVHELRASLSEVERQCDEYFRDPSQRAKLIPVPGQLSAMRGVLSVLGMEQAAQAAVHMRDEVDGLANTEIDFQRASAIGAFERLATNLGALGFLIDMLSVQPHLAKSMFRFDPISGRLEPVMGRREGAVELPDFAASGFDVETLDGGHELAPHSEPALPHVDLADMGLPSLDLATSAPAPAVAAPVAAPAPAPAPQVVDLVDDPEMLEIFLEEADEVIERARAALAALREAPADQEQLTVVRRAFHTLKGSSRMVGLNDFGEGAWACEQLYNSRLAEVQPTADVSLQAFSQGALDYLAHWRAQIGGAQPGMSASAPLRASADALRLNGELLPLGAAPALDVTLEALPEAAPEPAAQPEPQVIEVDAEAPPLASEFVLDIEPEAPVAEVPDSLPEIELESLDGIEVIEAGTEAGSLGELDDLRSALHPGAAPQTQAFSDTEVIEPMVLAEPSAASEAITEAPLGLDLDLGGTTAGAPLTEVEAEAIASLSMPEVADVGADAPEALSIELHVEPDVAADVELVAEPAVELVADEPAEPAPAPEPEPEVEEVKHIGPLEISATLFNIFLSEADELSRRLQDGLAGWAAEPGTPLPTGPEAQAHALAGAAATVGYDELSQLARALEHALERAQRAAYFEPETVALFLRAAEDVRQLLHQFAAGFLKAHDAEIVAALNAFDPPEAAETEAGTVMGLPRDFGHDEDDHQATTAVPFDEAPATVAADLAAQGDALNDLAQAAEPIYEPTAEPTHAAHHGGDEAESTLHAPLAMDEPSEPSAAAMPEPAAEPAPEPTPETAPEALAEPGAGAETDTPSGDQIDPELYPIFEEEGVDLLAQLHAALRDWLEAPGELSRSDASMRALHTFKGGARLAGAMRLGELAHNLESSVEALLRAGQAGHADVQALQDQADALEHSFEQLGRSLSGAPATPAPAVPAPAPVMAPVAEPEPQPVLAAAEPPAPEPVAPPAAVEAIVVPAELPRYAPPVEEAAPAVVREIDWSRWSADETEAPAATESLALAQAQVRVRGALLERMAMQAGEVSIRRARLESELGQIKGALVDLDDNLERIRAQLRELELQAEAQMHIQQELAQSGGREFDPLEFDRYTRFQELTRMLAESVGDVATLQRTLGRSVQTGEDELAAQSRLTRELQDDLLRTRLVSFDSIGERLHRVVRQAARDSGKQVRLDIQGAQTEIDRSVLERMAGPFEHLLRNSVAHGIEAAEQRQQAGKDSTGVLRLDVSQQGNEVLLRFSDDGAGLNLERIRRRGEESGLLQPGAEVDAGRLHRLIFEPGFSTASEVTELSGRGVGMDVVRAEVNTLGGSIETDSTAGQGTSFLLRLPLTTALTKIVLLRSGDQIVAVPATLMDSVQRTPVAAVESAYGTGHLAFGADQLPFYWLGGLLGQSGRGHTTGRHAPVVIVRSGQTRLALHVDEVVGNQEVVVKNLGPQLSRVPALAGISLLASGDVALIYNVVALADRYGAEARARVGVDAPVVETVVDTTDQAPLIMVVDDSLTVRRVTQRLLERVGYRVRLAKDGLDAMEQLAADELPVVVLSDIEMPRMDGFDLVRNMRADARLANLPVIMITSRIAQKHRDYASQLGVQHYLGKPYDEEQLLGVIAGFARTGLHRRSE</sequence>
<dbReference type="Pfam" id="PF02518">
    <property type="entry name" value="HATPase_c"/>
    <property type="match status" value="1"/>
</dbReference>
<evidence type="ECO:0000259" key="12">
    <source>
        <dbReference type="PROSITE" id="PS50110"/>
    </source>
</evidence>
<evidence type="ECO:0000256" key="6">
    <source>
        <dbReference type="ARBA" id="ARBA00023012"/>
    </source>
</evidence>
<keyword evidence="6" id="KW-0902">Two-component regulatory system</keyword>
<feature type="modified residue" description="Phosphohistidine" evidence="7">
    <location>
        <position position="703"/>
    </location>
</feature>
<dbReference type="InterPro" id="IPR001789">
    <property type="entry name" value="Sig_transdc_resp-reg_receiver"/>
</dbReference>
<dbReference type="Pfam" id="PF01584">
    <property type="entry name" value="CheW"/>
    <property type="match status" value="1"/>
</dbReference>
<keyword evidence="9" id="KW-0175">Coiled coil</keyword>
<dbReference type="PROSITE" id="PS50109">
    <property type="entry name" value="HIS_KIN"/>
    <property type="match status" value="1"/>
</dbReference>
<feature type="coiled-coil region" evidence="9">
    <location>
        <begin position="1510"/>
        <end position="1537"/>
    </location>
</feature>
<dbReference type="InterPro" id="IPR036061">
    <property type="entry name" value="CheW-like_dom_sf"/>
</dbReference>
<dbReference type="Pfam" id="PF00072">
    <property type="entry name" value="Response_reg"/>
    <property type="match status" value="1"/>
</dbReference>
<evidence type="ECO:0000256" key="7">
    <source>
        <dbReference type="PROSITE-ProRule" id="PRU00110"/>
    </source>
</evidence>
<dbReference type="InterPro" id="IPR051315">
    <property type="entry name" value="Bact_Chemotaxis_CheA"/>
</dbReference>
<dbReference type="RefSeq" id="WP_347706044.1">
    <property type="nucleotide sequence ID" value="NZ_JBDPZD010000006.1"/>
</dbReference>
<reference evidence="15 16" key="1">
    <citation type="submission" date="2024-05" db="EMBL/GenBank/DDBJ databases">
        <title>Roseateles sp. DJS-2-20 16S ribosomal RNA gene Genome sequencing and assembly.</title>
        <authorList>
            <person name="Woo H."/>
        </authorList>
    </citation>
    <scope>NUCLEOTIDE SEQUENCE [LARGE SCALE GENOMIC DNA]</scope>
    <source>
        <strain evidence="15 16">DJS-2-20</strain>
    </source>
</reference>
<feature type="modified residue" description="Phosphohistidine" evidence="7">
    <location>
        <position position="1315"/>
    </location>
</feature>
<dbReference type="SUPFAM" id="SSF52172">
    <property type="entry name" value="CheY-like"/>
    <property type="match status" value="1"/>
</dbReference>
<dbReference type="SMART" id="SM00448">
    <property type="entry name" value="REC"/>
    <property type="match status" value="1"/>
</dbReference>
<feature type="domain" description="HPt" evidence="14">
    <location>
        <begin position="1011"/>
        <end position="1113"/>
    </location>
</feature>
<feature type="compositionally biased region" description="Pro residues" evidence="10">
    <location>
        <begin position="1238"/>
        <end position="1248"/>
    </location>
</feature>
<dbReference type="Pfam" id="PF26379">
    <property type="entry name" value="FimL_2nd"/>
    <property type="match status" value="1"/>
</dbReference>
<feature type="compositionally biased region" description="Pro residues" evidence="10">
    <location>
        <begin position="1381"/>
        <end position="1394"/>
    </location>
</feature>
<keyword evidence="3 8" id="KW-0597">Phosphoprotein</keyword>
<feature type="compositionally biased region" description="Low complexity" evidence="10">
    <location>
        <begin position="1249"/>
        <end position="1262"/>
    </location>
</feature>
<gene>
    <name evidence="15" type="ORF">ABDJ85_17300</name>
</gene>
<dbReference type="InterPro" id="IPR003594">
    <property type="entry name" value="HATPase_dom"/>
</dbReference>
<dbReference type="SMART" id="SM00073">
    <property type="entry name" value="HPT"/>
    <property type="match status" value="3"/>
</dbReference>
<feature type="domain" description="HPt" evidence="14">
    <location>
        <begin position="1268"/>
        <end position="1378"/>
    </location>
</feature>
<comment type="caution">
    <text evidence="15">The sequence shown here is derived from an EMBL/GenBank/DDBJ whole genome shotgun (WGS) entry which is preliminary data.</text>
</comment>
<feature type="domain" description="Response regulatory" evidence="12">
    <location>
        <begin position="1957"/>
        <end position="2074"/>
    </location>
</feature>
<evidence type="ECO:0000259" key="11">
    <source>
        <dbReference type="PROSITE" id="PS50109"/>
    </source>
</evidence>
<protein>
    <recommendedName>
        <fullName evidence="2">histidine kinase</fullName>
        <ecNumber evidence="2">2.7.13.3</ecNumber>
    </recommendedName>
</protein>
<evidence type="ECO:0000256" key="3">
    <source>
        <dbReference type="ARBA" id="ARBA00022553"/>
    </source>
</evidence>
<dbReference type="Gene3D" id="3.30.565.10">
    <property type="entry name" value="Histidine kinase-like ATPase, C-terminal domain"/>
    <property type="match status" value="1"/>
</dbReference>